<comment type="caution">
    <text evidence="10">The sequence shown here is derived from an EMBL/GenBank/DDBJ whole genome shotgun (WGS) entry which is preliminary data.</text>
</comment>
<dbReference type="InterPro" id="IPR000169">
    <property type="entry name" value="Pept_cys_AS"/>
</dbReference>
<protein>
    <submittedName>
        <fullName evidence="10">Uncharacterized protein</fullName>
    </submittedName>
</protein>
<keyword evidence="5" id="KW-0865">Zymogen</keyword>
<dbReference type="Gene3D" id="3.90.70.10">
    <property type="entry name" value="Cysteine proteinases"/>
    <property type="match status" value="1"/>
</dbReference>
<keyword evidence="2" id="KW-0645">Protease</keyword>
<evidence type="ECO:0000256" key="5">
    <source>
        <dbReference type="ARBA" id="ARBA00023145"/>
    </source>
</evidence>
<evidence type="ECO:0000256" key="7">
    <source>
        <dbReference type="SAM" id="SignalP"/>
    </source>
</evidence>
<dbReference type="Pfam" id="PF00112">
    <property type="entry name" value="Peptidase_C1"/>
    <property type="match status" value="1"/>
</dbReference>
<organism evidence="10 11">
    <name type="scientific">Molorchus minor</name>
    <dbReference type="NCBI Taxonomy" id="1323400"/>
    <lineage>
        <taxon>Eukaryota</taxon>
        <taxon>Metazoa</taxon>
        <taxon>Ecdysozoa</taxon>
        <taxon>Arthropoda</taxon>
        <taxon>Hexapoda</taxon>
        <taxon>Insecta</taxon>
        <taxon>Pterygota</taxon>
        <taxon>Neoptera</taxon>
        <taxon>Endopterygota</taxon>
        <taxon>Coleoptera</taxon>
        <taxon>Polyphaga</taxon>
        <taxon>Cucujiformia</taxon>
        <taxon>Chrysomeloidea</taxon>
        <taxon>Cerambycidae</taxon>
        <taxon>Lamiinae</taxon>
        <taxon>Monochamini</taxon>
        <taxon>Molorchus</taxon>
    </lineage>
</organism>
<gene>
    <name evidence="10" type="ORF">NQ317_002018</name>
</gene>
<dbReference type="EMBL" id="JAPWTJ010000879">
    <property type="protein sequence ID" value="KAJ8975094.1"/>
    <property type="molecule type" value="Genomic_DNA"/>
</dbReference>
<sequence length="321" mass="35713">MKCLVVLASVILAINAASVEELWAQFKENHGRQYRNIREEETRFNFFKQNVQRIEEHNAKYEKGETSYYRGINRFSDKSREEIHAMLNTSRANRPILTSGVEYKPSNVQVASEVNWVNEGVVTGVKNQGDCGSCWAFSVTGTLEGQYAIKYGSLVSLSEQDLVDCSVTYGTAGCNGGWMALAYDYVKDNGISTESDYPYLGYEATCAHSSSVLTVNDYVFIPEGDEYTLKDAVANVGPISVSVYADDFFDYAGGIFDESSCSQEYDHGVLVVGYGEENGSEYWLVKNSWGADWGDNGYIKMAREKNNQCAIASYASYTSIN</sequence>
<reference evidence="10" key="1">
    <citation type="journal article" date="2023" name="Insect Mol. Biol.">
        <title>Genome sequencing provides insights into the evolution of gene families encoding plant cell wall-degrading enzymes in longhorned beetles.</title>
        <authorList>
            <person name="Shin N.R."/>
            <person name="Okamura Y."/>
            <person name="Kirsch R."/>
            <person name="Pauchet Y."/>
        </authorList>
    </citation>
    <scope>NUCLEOTIDE SEQUENCE</scope>
    <source>
        <strain evidence="10">MMC_N1</strain>
    </source>
</reference>
<dbReference type="InterPro" id="IPR039417">
    <property type="entry name" value="Peptidase_C1A_papain-like"/>
</dbReference>
<dbReference type="PROSITE" id="PS00640">
    <property type="entry name" value="THIOL_PROTEASE_ASN"/>
    <property type="match status" value="1"/>
</dbReference>
<keyword evidence="6" id="KW-1015">Disulfide bond</keyword>
<comment type="similarity">
    <text evidence="1">Belongs to the peptidase C1 family.</text>
</comment>
<dbReference type="InterPro" id="IPR000668">
    <property type="entry name" value="Peptidase_C1A_C"/>
</dbReference>
<feature type="chain" id="PRO_5047207557" evidence="7">
    <location>
        <begin position="17"/>
        <end position="321"/>
    </location>
</feature>
<evidence type="ECO:0000259" key="8">
    <source>
        <dbReference type="SMART" id="SM00645"/>
    </source>
</evidence>
<keyword evidence="11" id="KW-1185">Reference proteome</keyword>
<dbReference type="SUPFAM" id="SSF54001">
    <property type="entry name" value="Cysteine proteinases"/>
    <property type="match status" value="1"/>
</dbReference>
<dbReference type="PANTHER" id="PTHR12411">
    <property type="entry name" value="CYSTEINE PROTEASE FAMILY C1-RELATED"/>
    <property type="match status" value="1"/>
</dbReference>
<evidence type="ECO:0000256" key="2">
    <source>
        <dbReference type="ARBA" id="ARBA00022670"/>
    </source>
</evidence>
<feature type="domain" description="Cathepsin propeptide inhibitor" evidence="9">
    <location>
        <begin position="23"/>
        <end position="83"/>
    </location>
</feature>
<name>A0ABQ9JAE5_9CUCU</name>
<dbReference type="InterPro" id="IPR025661">
    <property type="entry name" value="Pept_asp_AS"/>
</dbReference>
<evidence type="ECO:0000256" key="3">
    <source>
        <dbReference type="ARBA" id="ARBA00022801"/>
    </source>
</evidence>
<dbReference type="SMART" id="SM00848">
    <property type="entry name" value="Inhibitor_I29"/>
    <property type="match status" value="1"/>
</dbReference>
<keyword evidence="4" id="KW-0788">Thiol protease</keyword>
<accession>A0ABQ9JAE5</accession>
<dbReference type="CDD" id="cd02248">
    <property type="entry name" value="Peptidase_C1A"/>
    <property type="match status" value="1"/>
</dbReference>
<dbReference type="InterPro" id="IPR013201">
    <property type="entry name" value="Prot_inhib_I29"/>
</dbReference>
<evidence type="ECO:0000313" key="11">
    <source>
        <dbReference type="Proteomes" id="UP001162164"/>
    </source>
</evidence>
<keyword evidence="3" id="KW-0378">Hydrolase</keyword>
<dbReference type="SMART" id="SM00645">
    <property type="entry name" value="Pept_C1"/>
    <property type="match status" value="1"/>
</dbReference>
<evidence type="ECO:0000256" key="4">
    <source>
        <dbReference type="ARBA" id="ARBA00022807"/>
    </source>
</evidence>
<evidence type="ECO:0000259" key="9">
    <source>
        <dbReference type="SMART" id="SM00848"/>
    </source>
</evidence>
<dbReference type="Pfam" id="PF08246">
    <property type="entry name" value="Inhibitor_I29"/>
    <property type="match status" value="1"/>
</dbReference>
<dbReference type="InterPro" id="IPR038765">
    <property type="entry name" value="Papain-like_cys_pep_sf"/>
</dbReference>
<evidence type="ECO:0000256" key="1">
    <source>
        <dbReference type="ARBA" id="ARBA00008455"/>
    </source>
</evidence>
<feature type="signal peptide" evidence="7">
    <location>
        <begin position="1"/>
        <end position="16"/>
    </location>
</feature>
<dbReference type="PRINTS" id="PR00705">
    <property type="entry name" value="PAPAIN"/>
</dbReference>
<evidence type="ECO:0000256" key="6">
    <source>
        <dbReference type="ARBA" id="ARBA00023157"/>
    </source>
</evidence>
<dbReference type="Proteomes" id="UP001162164">
    <property type="component" value="Unassembled WGS sequence"/>
</dbReference>
<dbReference type="PROSITE" id="PS00139">
    <property type="entry name" value="THIOL_PROTEASE_CYS"/>
    <property type="match status" value="1"/>
</dbReference>
<keyword evidence="7" id="KW-0732">Signal</keyword>
<dbReference type="InterPro" id="IPR013128">
    <property type="entry name" value="Peptidase_C1A"/>
</dbReference>
<evidence type="ECO:0000313" key="10">
    <source>
        <dbReference type="EMBL" id="KAJ8975094.1"/>
    </source>
</evidence>
<proteinExistence type="inferred from homology"/>
<feature type="domain" description="Peptidase C1A papain C-terminal" evidence="8">
    <location>
        <begin position="110"/>
        <end position="319"/>
    </location>
</feature>